<comment type="caution">
    <text evidence="1">The sequence shown here is derived from an EMBL/GenBank/DDBJ whole genome shotgun (WGS) entry which is preliminary data.</text>
</comment>
<feature type="non-terminal residue" evidence="1">
    <location>
        <position position="140"/>
    </location>
</feature>
<accession>A0ACC1H863</accession>
<gene>
    <name evidence="1" type="ORF">EV182_008635</name>
</gene>
<dbReference type="EMBL" id="JAMZIH010009717">
    <property type="protein sequence ID" value="KAJ1669712.1"/>
    <property type="molecule type" value="Genomic_DNA"/>
</dbReference>
<proteinExistence type="predicted"/>
<evidence type="ECO:0000313" key="1">
    <source>
        <dbReference type="EMBL" id="KAJ1669712.1"/>
    </source>
</evidence>
<dbReference type="Proteomes" id="UP001145114">
    <property type="component" value="Unassembled WGS sequence"/>
</dbReference>
<sequence>MVKSRGVFQRLRDFNLDEARAALTSLKNNRPETHDQQLLPQQPSSLALPPMARGLIDYLVKGKVADKRLASPNKFMVGRATPQSTNTSNGGQFAQQNVLPRRPVFEPTQEWVLSWLPDLPIDPILRLLDTLAPHIQAITE</sequence>
<name>A0ACC1H863_9FUNG</name>
<reference evidence="1" key="1">
    <citation type="submission" date="2022-06" db="EMBL/GenBank/DDBJ databases">
        <title>Phylogenomic reconstructions and comparative analyses of Kickxellomycotina fungi.</title>
        <authorList>
            <person name="Reynolds N.K."/>
            <person name="Stajich J.E."/>
            <person name="Barry K."/>
            <person name="Grigoriev I.V."/>
            <person name="Crous P."/>
            <person name="Smith M.E."/>
        </authorList>
    </citation>
    <scope>NUCLEOTIDE SEQUENCE</scope>
    <source>
        <strain evidence="1">RSA 2271</strain>
    </source>
</reference>
<keyword evidence="2" id="KW-1185">Reference proteome</keyword>
<evidence type="ECO:0000313" key="2">
    <source>
        <dbReference type="Proteomes" id="UP001145114"/>
    </source>
</evidence>
<protein>
    <submittedName>
        <fullName evidence="1">Uncharacterized protein</fullName>
    </submittedName>
</protein>
<organism evidence="1 2">
    <name type="scientific">Spiromyces aspiralis</name>
    <dbReference type="NCBI Taxonomy" id="68401"/>
    <lineage>
        <taxon>Eukaryota</taxon>
        <taxon>Fungi</taxon>
        <taxon>Fungi incertae sedis</taxon>
        <taxon>Zoopagomycota</taxon>
        <taxon>Kickxellomycotina</taxon>
        <taxon>Kickxellomycetes</taxon>
        <taxon>Kickxellales</taxon>
        <taxon>Kickxellaceae</taxon>
        <taxon>Spiromyces</taxon>
    </lineage>
</organism>